<evidence type="ECO:0000313" key="5">
    <source>
        <dbReference type="EMBL" id="JAP59191.1"/>
    </source>
</evidence>
<dbReference type="PANTHER" id="PTHR24113:SF12">
    <property type="entry name" value="RAN GTPASE-ACTIVATING PROTEIN 1"/>
    <property type="match status" value="1"/>
</dbReference>
<organism evidence="5">
    <name type="scientific">Schistocephalus solidus</name>
    <name type="common">Tapeworm</name>
    <dbReference type="NCBI Taxonomy" id="70667"/>
    <lineage>
        <taxon>Eukaryota</taxon>
        <taxon>Metazoa</taxon>
        <taxon>Spiralia</taxon>
        <taxon>Lophotrochozoa</taxon>
        <taxon>Platyhelminthes</taxon>
        <taxon>Cestoda</taxon>
        <taxon>Eucestoda</taxon>
        <taxon>Diphyllobothriidea</taxon>
        <taxon>Diphyllobothriidae</taxon>
        <taxon>Schistocephalus</taxon>
    </lineage>
</organism>
<reference evidence="5" key="1">
    <citation type="submission" date="2016-01" db="EMBL/GenBank/DDBJ databases">
        <title>Reference transcriptome for the parasite Schistocephalus solidus: insights into the molecular evolution of parasitism.</title>
        <authorList>
            <person name="Hebert F.O."/>
            <person name="Grambauer S."/>
            <person name="Barber I."/>
            <person name="Landry C.R."/>
            <person name="Aubin-Horth N."/>
        </authorList>
    </citation>
    <scope>NUCLEOTIDE SEQUENCE</scope>
</reference>
<dbReference type="GO" id="GO:0005634">
    <property type="term" value="C:nucleus"/>
    <property type="evidence" value="ECO:0007669"/>
    <property type="project" value="TreeGrafter"/>
</dbReference>
<dbReference type="Pfam" id="PF13516">
    <property type="entry name" value="LRR_6"/>
    <property type="match status" value="2"/>
</dbReference>
<feature type="compositionally biased region" description="Low complexity" evidence="4">
    <location>
        <begin position="542"/>
        <end position="552"/>
    </location>
</feature>
<evidence type="ECO:0000256" key="2">
    <source>
        <dbReference type="ARBA" id="ARBA00022614"/>
    </source>
</evidence>
<evidence type="ECO:0000256" key="3">
    <source>
        <dbReference type="ARBA" id="ARBA00022737"/>
    </source>
</evidence>
<keyword evidence="2" id="KW-0433">Leucine-rich repeat</keyword>
<dbReference type="SUPFAM" id="SSF52047">
    <property type="entry name" value="RNI-like"/>
    <property type="match status" value="1"/>
</dbReference>
<gene>
    <name evidence="5" type="primary">PPR37</name>
    <name evidence="5" type="ORF">TR168203</name>
</gene>
<name>A0A0X3Q5A5_SCHSO</name>
<dbReference type="PANTHER" id="PTHR24113">
    <property type="entry name" value="RAN GTPASE-ACTIVATING PROTEIN 1"/>
    <property type="match status" value="1"/>
</dbReference>
<dbReference type="GO" id="GO:0005829">
    <property type="term" value="C:cytosol"/>
    <property type="evidence" value="ECO:0007669"/>
    <property type="project" value="TreeGrafter"/>
</dbReference>
<evidence type="ECO:0000256" key="4">
    <source>
        <dbReference type="SAM" id="MobiDB-lite"/>
    </source>
</evidence>
<dbReference type="GO" id="GO:0031267">
    <property type="term" value="F:small GTPase binding"/>
    <property type="evidence" value="ECO:0007669"/>
    <property type="project" value="TreeGrafter"/>
</dbReference>
<dbReference type="Gene3D" id="3.80.10.10">
    <property type="entry name" value="Ribonuclease Inhibitor"/>
    <property type="match status" value="3"/>
</dbReference>
<feature type="compositionally biased region" description="Basic and acidic residues" evidence="4">
    <location>
        <begin position="656"/>
        <end position="670"/>
    </location>
</feature>
<proteinExistence type="predicted"/>
<dbReference type="InterPro" id="IPR032675">
    <property type="entry name" value="LRR_dom_sf"/>
</dbReference>
<dbReference type="GO" id="GO:0005096">
    <property type="term" value="F:GTPase activator activity"/>
    <property type="evidence" value="ECO:0007669"/>
    <property type="project" value="UniProtKB-KW"/>
</dbReference>
<dbReference type="SMART" id="SM00368">
    <property type="entry name" value="LRR_RI"/>
    <property type="match status" value="7"/>
</dbReference>
<dbReference type="GO" id="GO:0006913">
    <property type="term" value="P:nucleocytoplasmic transport"/>
    <property type="evidence" value="ECO:0007669"/>
    <property type="project" value="TreeGrafter"/>
</dbReference>
<dbReference type="InterPro" id="IPR027038">
    <property type="entry name" value="RanGap"/>
</dbReference>
<dbReference type="InterPro" id="IPR001611">
    <property type="entry name" value="Leu-rich_rpt"/>
</dbReference>
<keyword evidence="3" id="KW-0677">Repeat</keyword>
<keyword evidence="1" id="KW-0343">GTPase activation</keyword>
<feature type="region of interest" description="Disordered" evidence="4">
    <location>
        <begin position="535"/>
        <end position="557"/>
    </location>
</feature>
<dbReference type="GO" id="GO:0048471">
    <property type="term" value="C:perinuclear region of cytoplasm"/>
    <property type="evidence" value="ECO:0007669"/>
    <property type="project" value="TreeGrafter"/>
</dbReference>
<accession>A0A0X3Q5A5</accession>
<feature type="region of interest" description="Disordered" evidence="4">
    <location>
        <begin position="630"/>
        <end position="681"/>
    </location>
</feature>
<sequence>MSDKVENGDLTQTASTPTKPPNVHREFQQVPQRPESEEDLSVQVTKPSPSTDKKVHFPQDSQLVDSVFEGGEAWRMDPSVPNDEVIDRYVAVAYSLGRKPLSCIIEQLSKITVPFALYTFAAFVFKGLQLSLSDIEALEEVCKYCRSYHLSFENTNLERKALATLLEIIDYYACCSELCLARNKSIDSTGLRLLATFLNGYPGLIWLDLRGVPILLLDAQVLGQGIRGQFTTTRVNLRKSVTNYLNQRHMGASKQLTKESDTALVCSLTKSQKRHVNDIIRRFFTSPSGKTEVQAAEVAAVLVDVPNLCLRGLHLGETGISGPSLSELTAAIRIAGQLSDLRLPSNGLQSSDVKSLVNLLRFYAGLEVLDLSYNQIGNEGCQILASALSTPSYASATVYAFASSGEKRPTCNLRRLYLAANEVRLQGAKALAAALPVCRRLTHLELSDNEQLQCSGFIALQPGLHEQRGLLYLGLARCGLACTGAIALAELLGNIPRSLRRINLAGNHIAEAGLLAISRSLPFCTSLVYLEGLEENRPKQPSSASPRSSVISPRRRHSHISKASLSQDLSELSLDILHGIHHQLALNIDAGLKSPSTASSPTPPPASLLSDCSAQLRTFRGYVRFPVVGPDPRHLCGDSDLDDNEEEEELDERVDDEQPQRMKEGTRADTNKATSQETDVP</sequence>
<dbReference type="EMBL" id="GEEE01004034">
    <property type="protein sequence ID" value="JAP59191.1"/>
    <property type="molecule type" value="Transcribed_RNA"/>
</dbReference>
<dbReference type="AlphaFoldDB" id="A0A0X3Q5A5"/>
<feature type="compositionally biased region" description="Polar residues" evidence="4">
    <location>
        <begin position="671"/>
        <end position="681"/>
    </location>
</feature>
<evidence type="ECO:0000256" key="1">
    <source>
        <dbReference type="ARBA" id="ARBA00022468"/>
    </source>
</evidence>
<feature type="region of interest" description="Disordered" evidence="4">
    <location>
        <begin position="1"/>
        <end position="55"/>
    </location>
</feature>
<feature type="compositionally biased region" description="Acidic residues" evidence="4">
    <location>
        <begin position="639"/>
        <end position="655"/>
    </location>
</feature>
<protein>
    <submittedName>
        <fullName evidence="5">Protein phosphatase 1 regulatory subunit 37 homolog</fullName>
    </submittedName>
</protein>